<dbReference type="InParanoid" id="A0A371RKA5"/>
<dbReference type="AlphaFoldDB" id="A0A371RKA5"/>
<accession>A0A371RKA5</accession>
<keyword evidence="2" id="KW-1133">Transmembrane helix</keyword>
<name>A0A371RKA5_9PROT</name>
<protein>
    <submittedName>
        <fullName evidence="3">Uncharacterized protein</fullName>
    </submittedName>
</protein>
<keyword evidence="2" id="KW-0812">Transmembrane</keyword>
<comment type="caution">
    <text evidence="3">The sequence shown here is derived from an EMBL/GenBank/DDBJ whole genome shotgun (WGS) entry which is preliminary data.</text>
</comment>
<feature type="transmembrane region" description="Helical" evidence="2">
    <location>
        <begin position="29"/>
        <end position="50"/>
    </location>
</feature>
<feature type="region of interest" description="Disordered" evidence="1">
    <location>
        <begin position="56"/>
        <end position="77"/>
    </location>
</feature>
<keyword evidence="4" id="KW-1185">Reference proteome</keyword>
<evidence type="ECO:0000313" key="3">
    <source>
        <dbReference type="EMBL" id="RFB05889.1"/>
    </source>
</evidence>
<evidence type="ECO:0000313" key="4">
    <source>
        <dbReference type="Proteomes" id="UP000264589"/>
    </source>
</evidence>
<proteinExistence type="predicted"/>
<dbReference type="EMBL" id="QUQO01000001">
    <property type="protein sequence ID" value="RFB05889.1"/>
    <property type="molecule type" value="Genomic_DNA"/>
</dbReference>
<gene>
    <name evidence="3" type="ORF">DX908_11795</name>
</gene>
<reference evidence="3 4" key="1">
    <citation type="submission" date="2018-08" db="EMBL/GenBank/DDBJ databases">
        <title>Parvularcula sp. SM1705, isolated from surface water of the South Sea China.</title>
        <authorList>
            <person name="Sun L."/>
        </authorList>
    </citation>
    <scope>NUCLEOTIDE SEQUENCE [LARGE SCALE GENOMIC DNA]</scope>
    <source>
        <strain evidence="3 4">SM1705</strain>
    </source>
</reference>
<sequence length="155" mass="15914">MLSRIASEPPPRAVGLGAGARLTYLPLMIVFRLVAILAWLVASTLSASAAEHDASRQMSMRSGGHQGHDMASSSMTHDHATMMSHQTDTDAGGGDCDESCCDGLCLCGAAPAPAVIEPAILEAAVAAPLNAKFAILEQGADPGPQSIESPPPRLV</sequence>
<organism evidence="3 4">
    <name type="scientific">Parvularcula marina</name>
    <dbReference type="NCBI Taxonomy" id="2292771"/>
    <lineage>
        <taxon>Bacteria</taxon>
        <taxon>Pseudomonadati</taxon>
        <taxon>Pseudomonadota</taxon>
        <taxon>Alphaproteobacteria</taxon>
        <taxon>Parvularculales</taxon>
        <taxon>Parvularculaceae</taxon>
        <taxon>Parvularcula</taxon>
    </lineage>
</organism>
<keyword evidence="2" id="KW-0472">Membrane</keyword>
<evidence type="ECO:0000256" key="2">
    <source>
        <dbReference type="SAM" id="Phobius"/>
    </source>
</evidence>
<evidence type="ECO:0000256" key="1">
    <source>
        <dbReference type="SAM" id="MobiDB-lite"/>
    </source>
</evidence>
<dbReference type="Proteomes" id="UP000264589">
    <property type="component" value="Unassembled WGS sequence"/>
</dbReference>